<dbReference type="SMART" id="SM00245">
    <property type="entry name" value="TSPc"/>
    <property type="match status" value="1"/>
</dbReference>
<keyword evidence="4 5" id="KW-0720">Serine protease</keyword>
<dbReference type="PROSITE" id="PS50106">
    <property type="entry name" value="PDZ"/>
    <property type="match status" value="1"/>
</dbReference>
<evidence type="ECO:0000256" key="4">
    <source>
        <dbReference type="ARBA" id="ARBA00022825"/>
    </source>
</evidence>
<comment type="caution">
    <text evidence="7">The sequence shown here is derived from an EMBL/GenBank/DDBJ whole genome shotgun (WGS) entry which is preliminary data.</text>
</comment>
<reference evidence="7 8" key="1">
    <citation type="journal article" date="2016" name="Nat. Commun.">
        <title>Thousands of microbial genomes shed light on interconnected biogeochemical processes in an aquifer system.</title>
        <authorList>
            <person name="Anantharaman K."/>
            <person name="Brown C.T."/>
            <person name="Hug L.A."/>
            <person name="Sharon I."/>
            <person name="Castelle C.J."/>
            <person name="Probst A.J."/>
            <person name="Thomas B.C."/>
            <person name="Singh A."/>
            <person name="Wilkins M.J."/>
            <person name="Karaoz U."/>
            <person name="Brodie E.L."/>
            <person name="Williams K.H."/>
            <person name="Hubbard S.S."/>
            <person name="Banfield J.F."/>
        </authorList>
    </citation>
    <scope>NUCLEOTIDE SEQUENCE [LARGE SCALE GENOMIC DNA]</scope>
</reference>
<dbReference type="CDD" id="cd06782">
    <property type="entry name" value="cpPDZ_CPP-like"/>
    <property type="match status" value="1"/>
</dbReference>
<dbReference type="Gene3D" id="3.90.226.10">
    <property type="entry name" value="2-enoyl-CoA Hydratase, Chain A, domain 1"/>
    <property type="match status" value="1"/>
</dbReference>
<dbReference type="GO" id="GO:0030288">
    <property type="term" value="C:outer membrane-bounded periplasmic space"/>
    <property type="evidence" value="ECO:0007669"/>
    <property type="project" value="TreeGrafter"/>
</dbReference>
<keyword evidence="3 5" id="KW-0378">Hydrolase</keyword>
<dbReference type="PANTHER" id="PTHR32060:SF30">
    <property type="entry name" value="CARBOXY-TERMINAL PROCESSING PROTEASE CTPA"/>
    <property type="match status" value="1"/>
</dbReference>
<dbReference type="Pfam" id="PF03572">
    <property type="entry name" value="Peptidase_S41"/>
    <property type="match status" value="1"/>
</dbReference>
<dbReference type="AlphaFoldDB" id="A0A1G2M8N4"/>
<accession>A0A1G2M8N4</accession>
<dbReference type="CDD" id="cd07560">
    <property type="entry name" value="Peptidase_S41_CPP"/>
    <property type="match status" value="1"/>
</dbReference>
<evidence type="ECO:0000313" key="7">
    <source>
        <dbReference type="EMBL" id="OHA20257.1"/>
    </source>
</evidence>
<dbReference type="InterPro" id="IPR029045">
    <property type="entry name" value="ClpP/crotonase-like_dom_sf"/>
</dbReference>
<dbReference type="EMBL" id="MHRI01000032">
    <property type="protein sequence ID" value="OHA20257.1"/>
    <property type="molecule type" value="Genomic_DNA"/>
</dbReference>
<dbReference type="SUPFAM" id="SSF50156">
    <property type="entry name" value="PDZ domain-like"/>
    <property type="match status" value="1"/>
</dbReference>
<dbReference type="NCBIfam" id="TIGR00225">
    <property type="entry name" value="prc"/>
    <property type="match status" value="1"/>
</dbReference>
<sequence length="429" mass="46620">MVRMEPPPEKRMRAIIIALVLLSGVFYAGITVGERMRPPIEKVTTLDGKETPEKILTDFSPFWRAWNVLNEKYVAATSTAIADDQEKVWGAISGLTASLKDPYTVFLPPEDAKLFESEISGNFEGVGMEIGIKDETLTVIAPLKGTPAERSGIQPGDKILKIDDKVSTSMRVDQAVKLIRGKRGTTVRLTLFREGKDEPFEITVVREVIDIPTIDTEVKSGKSALGGPSTEGGSGIQENGVFVIRLYNFSANSPRLFRDALREFVESGSQKLIIDLRGNPGGFLDAAVDMASWFLSAGEVVVTEDGGEKGQKKVHRSRGYNEFDERLKMVILVNGGSASASEILAGALREHGVATLVGTKTFGKGSVQELVKITGDTSLKVTVARWLTPKGVSISDGGLSPDIEVKLTPEDLEKKKDPQMEKAIELLTK</sequence>
<dbReference type="Gene3D" id="3.30.750.44">
    <property type="match status" value="1"/>
</dbReference>
<comment type="similarity">
    <text evidence="1 5">Belongs to the peptidase S41A family.</text>
</comment>
<dbReference type="Proteomes" id="UP000178121">
    <property type="component" value="Unassembled WGS sequence"/>
</dbReference>
<evidence type="ECO:0000256" key="3">
    <source>
        <dbReference type="ARBA" id="ARBA00022801"/>
    </source>
</evidence>
<dbReference type="InterPro" id="IPR001478">
    <property type="entry name" value="PDZ"/>
</dbReference>
<dbReference type="GO" id="GO:0006508">
    <property type="term" value="P:proteolysis"/>
    <property type="evidence" value="ECO:0007669"/>
    <property type="project" value="UniProtKB-KW"/>
</dbReference>
<dbReference type="InterPro" id="IPR005151">
    <property type="entry name" value="Tail-specific_protease"/>
</dbReference>
<evidence type="ECO:0000259" key="6">
    <source>
        <dbReference type="PROSITE" id="PS50106"/>
    </source>
</evidence>
<dbReference type="GO" id="GO:0008236">
    <property type="term" value="F:serine-type peptidase activity"/>
    <property type="evidence" value="ECO:0007669"/>
    <property type="project" value="UniProtKB-KW"/>
</dbReference>
<dbReference type="GO" id="GO:0004175">
    <property type="term" value="F:endopeptidase activity"/>
    <property type="evidence" value="ECO:0007669"/>
    <property type="project" value="TreeGrafter"/>
</dbReference>
<evidence type="ECO:0000256" key="2">
    <source>
        <dbReference type="ARBA" id="ARBA00022670"/>
    </source>
</evidence>
<dbReference type="InterPro" id="IPR055210">
    <property type="entry name" value="CtpA/B_N"/>
</dbReference>
<evidence type="ECO:0000313" key="8">
    <source>
        <dbReference type="Proteomes" id="UP000178121"/>
    </source>
</evidence>
<dbReference type="SMART" id="SM00228">
    <property type="entry name" value="PDZ"/>
    <property type="match status" value="1"/>
</dbReference>
<gene>
    <name evidence="7" type="ORF">A2849_02980</name>
</gene>
<dbReference type="Pfam" id="PF22694">
    <property type="entry name" value="CtpB_N-like"/>
    <property type="match status" value="1"/>
</dbReference>
<organism evidence="7 8">
    <name type="scientific">Candidatus Taylorbacteria bacterium RIFCSPHIGHO2_01_FULL_51_15</name>
    <dbReference type="NCBI Taxonomy" id="1802304"/>
    <lineage>
        <taxon>Bacteria</taxon>
        <taxon>Candidatus Tayloriibacteriota</taxon>
    </lineage>
</organism>
<dbReference type="InterPro" id="IPR004447">
    <property type="entry name" value="Peptidase_S41A"/>
</dbReference>
<keyword evidence="2 5" id="KW-0645">Protease</keyword>
<dbReference type="PANTHER" id="PTHR32060">
    <property type="entry name" value="TAIL-SPECIFIC PROTEASE"/>
    <property type="match status" value="1"/>
</dbReference>
<dbReference type="SUPFAM" id="SSF52096">
    <property type="entry name" value="ClpP/crotonase"/>
    <property type="match status" value="1"/>
</dbReference>
<protein>
    <recommendedName>
        <fullName evidence="6">PDZ domain-containing protein</fullName>
    </recommendedName>
</protein>
<name>A0A1G2M8N4_9BACT</name>
<dbReference type="InterPro" id="IPR036034">
    <property type="entry name" value="PDZ_sf"/>
</dbReference>
<evidence type="ECO:0000256" key="5">
    <source>
        <dbReference type="RuleBase" id="RU004404"/>
    </source>
</evidence>
<feature type="domain" description="PDZ" evidence="6">
    <location>
        <begin position="111"/>
        <end position="180"/>
    </location>
</feature>
<dbReference type="Gene3D" id="2.30.42.10">
    <property type="match status" value="1"/>
</dbReference>
<evidence type="ECO:0000256" key="1">
    <source>
        <dbReference type="ARBA" id="ARBA00009179"/>
    </source>
</evidence>
<dbReference type="Pfam" id="PF00595">
    <property type="entry name" value="PDZ"/>
    <property type="match status" value="1"/>
</dbReference>
<dbReference type="FunFam" id="2.30.42.10:FF:000063">
    <property type="entry name" value="Peptidase, S41 family"/>
    <property type="match status" value="1"/>
</dbReference>
<dbReference type="GO" id="GO:0007165">
    <property type="term" value="P:signal transduction"/>
    <property type="evidence" value="ECO:0007669"/>
    <property type="project" value="TreeGrafter"/>
</dbReference>
<proteinExistence type="inferred from homology"/>